<proteinExistence type="predicted"/>
<dbReference type="Proteomes" id="UP001148662">
    <property type="component" value="Unassembled WGS sequence"/>
</dbReference>
<evidence type="ECO:0000313" key="2">
    <source>
        <dbReference type="Proteomes" id="UP001148662"/>
    </source>
</evidence>
<dbReference type="EMBL" id="JANHOG010001261">
    <property type="protein sequence ID" value="KAJ3540235.1"/>
    <property type="molecule type" value="Genomic_DNA"/>
</dbReference>
<reference evidence="1" key="1">
    <citation type="submission" date="2022-07" db="EMBL/GenBank/DDBJ databases">
        <title>Genome Sequence of Phlebia brevispora.</title>
        <authorList>
            <person name="Buettner E."/>
        </authorList>
    </citation>
    <scope>NUCLEOTIDE SEQUENCE</scope>
    <source>
        <strain evidence="1">MPL23</strain>
    </source>
</reference>
<comment type="caution">
    <text evidence="1">The sequence shown here is derived from an EMBL/GenBank/DDBJ whole genome shotgun (WGS) entry which is preliminary data.</text>
</comment>
<keyword evidence="2" id="KW-1185">Reference proteome</keyword>
<name>A0ACC1SI44_9APHY</name>
<gene>
    <name evidence="1" type="ORF">NM688_g6256</name>
</gene>
<accession>A0ACC1SI44</accession>
<protein>
    <submittedName>
        <fullName evidence="1">Uncharacterized protein</fullName>
    </submittedName>
</protein>
<sequence>MDTSPMLRSEAQCIQAGTLISTRTPILFRRGWFARFQTMGLLWAVLDVHGAGLACNVGGDAAAGLVAEAPAGSTWPDDHLGPVSHYMASCDGDCLTFDATNAKWFKLDAAGLYSNGTRSNVVTNGLSASTVIPAELTSGEYLIRHEIIALHQARQPQFYPACAQVKVSGGGGQLPASKDLVDISGVYDDLKRRWCQRKLSSAECLFEFGSHDSCPVNFPCSGSDFHTLRVVHEGQRLVYSVFAAIFHWQMSKRPQGQATSRS</sequence>
<organism evidence="1 2">
    <name type="scientific">Phlebia brevispora</name>
    <dbReference type="NCBI Taxonomy" id="194682"/>
    <lineage>
        <taxon>Eukaryota</taxon>
        <taxon>Fungi</taxon>
        <taxon>Dikarya</taxon>
        <taxon>Basidiomycota</taxon>
        <taxon>Agaricomycotina</taxon>
        <taxon>Agaricomycetes</taxon>
        <taxon>Polyporales</taxon>
        <taxon>Meruliaceae</taxon>
        <taxon>Phlebia</taxon>
    </lineage>
</organism>
<evidence type="ECO:0000313" key="1">
    <source>
        <dbReference type="EMBL" id="KAJ3540235.1"/>
    </source>
</evidence>